<evidence type="ECO:0000256" key="1">
    <source>
        <dbReference type="SAM" id="MobiDB-lite"/>
    </source>
</evidence>
<dbReference type="SUPFAM" id="SSF51064">
    <property type="entry name" value="Head domain of nucleotide exchange factor GrpE"/>
    <property type="match status" value="1"/>
</dbReference>
<dbReference type="Proteomes" id="UP001205311">
    <property type="component" value="Unassembled WGS sequence"/>
</dbReference>
<accession>A0ABT1I2C3</accession>
<keyword evidence="3" id="KW-1185">Reference proteome</keyword>
<evidence type="ECO:0000313" key="3">
    <source>
        <dbReference type="Proteomes" id="UP001205311"/>
    </source>
</evidence>
<dbReference type="RefSeq" id="WP_372502804.1">
    <property type="nucleotide sequence ID" value="NZ_JAMTCP010000052.1"/>
</dbReference>
<feature type="region of interest" description="Disordered" evidence="1">
    <location>
        <begin position="104"/>
        <end position="124"/>
    </location>
</feature>
<feature type="region of interest" description="Disordered" evidence="1">
    <location>
        <begin position="1"/>
        <end position="54"/>
    </location>
</feature>
<reference evidence="2 3" key="1">
    <citation type="submission" date="2022-06" db="EMBL/GenBank/DDBJ databases">
        <title>Genomic Encyclopedia of Archaeal and Bacterial Type Strains, Phase II (KMG-II): from individual species to whole genera.</title>
        <authorList>
            <person name="Goeker M."/>
        </authorList>
    </citation>
    <scope>NUCLEOTIDE SEQUENCE [LARGE SCALE GENOMIC DNA]</scope>
    <source>
        <strain evidence="2 3">DSM 40477</strain>
    </source>
</reference>
<protein>
    <submittedName>
        <fullName evidence="2">GrpE</fullName>
    </submittedName>
</protein>
<dbReference type="InterPro" id="IPR009012">
    <property type="entry name" value="GrpE_head"/>
</dbReference>
<sequence length="156" mass="16366">MSGWWRRRRDRGEESGTGRNPGAAADVEHGVRDVQPSGVSGESLDRGGAAGGAELASRAAAERRALVQLCVYAWDRARSAGVAERIEEGLAGVGVLAVRPDGERFDPAHHEAGGTTPTDDPGLDGVIAETEVVGFVDRGHLLRAPVVTVYRARTGS</sequence>
<dbReference type="EMBL" id="JAMTCP010000052">
    <property type="protein sequence ID" value="MCP2261937.1"/>
    <property type="molecule type" value="Genomic_DNA"/>
</dbReference>
<gene>
    <name evidence="2" type="ORF">LX15_005664</name>
</gene>
<evidence type="ECO:0000313" key="2">
    <source>
        <dbReference type="EMBL" id="MCP2261937.1"/>
    </source>
</evidence>
<dbReference type="Gene3D" id="2.30.22.10">
    <property type="entry name" value="Head domain of nucleotide exchange factor GrpE"/>
    <property type="match status" value="1"/>
</dbReference>
<organism evidence="2 3">
    <name type="scientific">Streptoalloteichus tenebrarius (strain ATCC 17920 / DSM 40477 / JCM 4838 / CBS 697.72 / NBRC 16177 / NCIMB 11028 / NRRL B-12390 / A12253. 1 / ISP 5477)</name>
    <name type="common">Streptomyces tenebrarius</name>
    <dbReference type="NCBI Taxonomy" id="1933"/>
    <lineage>
        <taxon>Bacteria</taxon>
        <taxon>Bacillati</taxon>
        <taxon>Actinomycetota</taxon>
        <taxon>Actinomycetes</taxon>
        <taxon>Pseudonocardiales</taxon>
        <taxon>Pseudonocardiaceae</taxon>
        <taxon>Streptoalloteichus</taxon>
    </lineage>
</organism>
<proteinExistence type="predicted"/>
<comment type="caution">
    <text evidence="2">The sequence shown here is derived from an EMBL/GenBank/DDBJ whole genome shotgun (WGS) entry which is preliminary data.</text>
</comment>
<name>A0ABT1I2C3_STRSD</name>